<evidence type="ECO:0000313" key="3">
    <source>
        <dbReference type="Proteomes" id="UP000783287"/>
    </source>
</evidence>
<reference evidence="2" key="2">
    <citation type="journal article" date="2021" name="Microbiome">
        <title>Successional dynamics and alternative stable states in a saline activated sludge microbial community over 9 years.</title>
        <authorList>
            <person name="Wang Y."/>
            <person name="Ye J."/>
            <person name="Ju F."/>
            <person name="Liu L."/>
            <person name="Boyd J.A."/>
            <person name="Deng Y."/>
            <person name="Parks D.H."/>
            <person name="Jiang X."/>
            <person name="Yin X."/>
            <person name="Woodcroft B.J."/>
            <person name="Tyson G.W."/>
            <person name="Hugenholtz P."/>
            <person name="Polz M.F."/>
            <person name="Zhang T."/>
        </authorList>
    </citation>
    <scope>NUCLEOTIDE SEQUENCE</scope>
    <source>
        <strain evidence="2">HKST-UBA14</strain>
    </source>
</reference>
<evidence type="ECO:0000313" key="2">
    <source>
        <dbReference type="EMBL" id="MCA9383796.1"/>
    </source>
</evidence>
<keyword evidence="1" id="KW-0812">Transmembrane</keyword>
<reference evidence="2" key="1">
    <citation type="submission" date="2020-04" db="EMBL/GenBank/DDBJ databases">
        <authorList>
            <person name="Zhang T."/>
        </authorList>
    </citation>
    <scope>NUCLEOTIDE SEQUENCE</scope>
    <source>
        <strain evidence="2">HKST-UBA14</strain>
    </source>
</reference>
<keyword evidence="1" id="KW-1133">Transmembrane helix</keyword>
<comment type="caution">
    <text evidence="2">The sequence shown here is derived from an EMBL/GenBank/DDBJ whole genome shotgun (WGS) entry which is preliminary data.</text>
</comment>
<name>A0A955L698_9BACT</name>
<proteinExistence type="predicted"/>
<keyword evidence="1" id="KW-0472">Membrane</keyword>
<accession>A0A955L698</accession>
<organism evidence="2 3">
    <name type="scientific">Candidatus Dojkabacteria bacterium</name>
    <dbReference type="NCBI Taxonomy" id="2099670"/>
    <lineage>
        <taxon>Bacteria</taxon>
        <taxon>Candidatus Dojkabacteria</taxon>
    </lineage>
</organism>
<feature type="transmembrane region" description="Helical" evidence="1">
    <location>
        <begin position="76"/>
        <end position="95"/>
    </location>
</feature>
<gene>
    <name evidence="2" type="ORF">KC909_05520</name>
</gene>
<dbReference type="AlphaFoldDB" id="A0A955L698"/>
<sequence length="97" mass="10942">MLEEQIFSTTNKLANIVNQSEELQQLCSGPWWLKYPMGTLAIGWVIEHAILPDRQSRTSHAEVAAQQERREKMVRTFSYGAGLIITVGADLIIRATL</sequence>
<dbReference type="EMBL" id="JAGQLK010000138">
    <property type="protein sequence ID" value="MCA9383796.1"/>
    <property type="molecule type" value="Genomic_DNA"/>
</dbReference>
<evidence type="ECO:0000256" key="1">
    <source>
        <dbReference type="SAM" id="Phobius"/>
    </source>
</evidence>
<dbReference type="Proteomes" id="UP000783287">
    <property type="component" value="Unassembled WGS sequence"/>
</dbReference>
<protein>
    <submittedName>
        <fullName evidence="2">Uncharacterized protein</fullName>
    </submittedName>
</protein>